<dbReference type="RefSeq" id="WP_153303823.1">
    <property type="nucleotide sequence ID" value="NZ_LWLG01000017.1"/>
</dbReference>
<proteinExistence type="predicted"/>
<dbReference type="AlphaFoldDB" id="A0A179D1Y0"/>
<keyword evidence="3" id="KW-1185">Reference proteome</keyword>
<evidence type="ECO:0000313" key="3">
    <source>
        <dbReference type="Proteomes" id="UP000078390"/>
    </source>
</evidence>
<reference evidence="2 3" key="1">
    <citation type="submission" date="2016-04" db="EMBL/GenBank/DDBJ databases">
        <title>Genome analysis of Thermosulfurimonas dismutans, the first thermophilic sulfur-disproportionating bacterium of the phylum Thermodesulfobacteria.</title>
        <authorList>
            <person name="Mardanov A.V."/>
            <person name="Beletsky A.V."/>
            <person name="Kadnikov V.V."/>
            <person name="Slobodkin A.I."/>
            <person name="Ravin N.V."/>
        </authorList>
    </citation>
    <scope>NUCLEOTIDE SEQUENCE [LARGE SCALE GENOMIC DNA]</scope>
    <source>
        <strain evidence="2 3">S95</strain>
    </source>
</reference>
<dbReference type="STRING" id="999894.TDIS_1887"/>
<comment type="caution">
    <text evidence="2">The sequence shown here is derived from an EMBL/GenBank/DDBJ whole genome shotgun (WGS) entry which is preliminary data.</text>
</comment>
<evidence type="ECO:0008006" key="4">
    <source>
        <dbReference type="Google" id="ProtNLM"/>
    </source>
</evidence>
<dbReference type="Proteomes" id="UP000078390">
    <property type="component" value="Unassembled WGS sequence"/>
</dbReference>
<gene>
    <name evidence="2" type="ORF">TDIS_1887</name>
</gene>
<organism evidence="2 3">
    <name type="scientific">Thermosulfurimonas dismutans</name>
    <dbReference type="NCBI Taxonomy" id="999894"/>
    <lineage>
        <taxon>Bacteria</taxon>
        <taxon>Pseudomonadati</taxon>
        <taxon>Thermodesulfobacteriota</taxon>
        <taxon>Thermodesulfobacteria</taxon>
        <taxon>Thermodesulfobacteriales</taxon>
        <taxon>Thermodesulfobacteriaceae</taxon>
        <taxon>Thermosulfurimonas</taxon>
    </lineage>
</organism>
<feature type="transmembrane region" description="Helical" evidence="1">
    <location>
        <begin position="6"/>
        <end position="23"/>
    </location>
</feature>
<name>A0A179D1Y0_9BACT</name>
<evidence type="ECO:0000313" key="2">
    <source>
        <dbReference type="EMBL" id="OAQ20067.1"/>
    </source>
</evidence>
<dbReference type="EMBL" id="LWLG01000017">
    <property type="protein sequence ID" value="OAQ20067.1"/>
    <property type="molecule type" value="Genomic_DNA"/>
</dbReference>
<accession>A0A179D1Y0</accession>
<keyword evidence="1" id="KW-0812">Transmembrane</keyword>
<evidence type="ECO:0000256" key="1">
    <source>
        <dbReference type="SAM" id="Phobius"/>
    </source>
</evidence>
<sequence length="48" mass="5139">MGTMDAVFGVIVATGLWLLGRKIRRFLREGGPCCGCSAKNCPAKTQKP</sequence>
<protein>
    <recommendedName>
        <fullName evidence="4">FeoB-associated Cys-rich membrane protein</fullName>
    </recommendedName>
</protein>
<keyword evidence="1" id="KW-1133">Transmembrane helix</keyword>
<keyword evidence="1" id="KW-0472">Membrane</keyword>